<dbReference type="InterPro" id="IPR022555">
    <property type="entry name" value="DUF2577"/>
</dbReference>
<accession>A0A4R2RP19</accession>
<dbReference type="Proteomes" id="UP000294813">
    <property type="component" value="Unassembled WGS sequence"/>
</dbReference>
<evidence type="ECO:0000313" key="2">
    <source>
        <dbReference type="Proteomes" id="UP000294813"/>
    </source>
</evidence>
<name>A0A4R2RP19_9FIRM</name>
<dbReference type="Pfam" id="PF10844">
    <property type="entry name" value="DUF2577"/>
    <property type="match status" value="1"/>
</dbReference>
<dbReference type="AlphaFoldDB" id="A0A4R2RP19"/>
<dbReference type="EMBL" id="SLXT01000008">
    <property type="protein sequence ID" value="TCP64778.1"/>
    <property type="molecule type" value="Genomic_DNA"/>
</dbReference>
<gene>
    <name evidence="1" type="ORF">EDD73_108131</name>
</gene>
<keyword evidence="2" id="KW-1185">Reference proteome</keyword>
<comment type="caution">
    <text evidence="1">The sequence shown here is derived from an EMBL/GenBank/DDBJ whole genome shotgun (WGS) entry which is preliminary data.</text>
</comment>
<dbReference type="OrthoDB" id="95576at2"/>
<protein>
    <submittedName>
        <fullName evidence="1">Uncharacterized protein DUF2577</fullName>
    </submittedName>
</protein>
<reference evidence="1 2" key="1">
    <citation type="submission" date="2019-03" db="EMBL/GenBank/DDBJ databases">
        <title>Genomic Encyclopedia of Type Strains, Phase IV (KMG-IV): sequencing the most valuable type-strain genomes for metagenomic binning, comparative biology and taxonomic classification.</title>
        <authorList>
            <person name="Goeker M."/>
        </authorList>
    </citation>
    <scope>NUCLEOTIDE SEQUENCE [LARGE SCALE GENOMIC DNA]</scope>
    <source>
        <strain evidence="1 2">DSM 11170</strain>
    </source>
</reference>
<organism evidence="1 2">
    <name type="scientific">Heliophilum fasciatum</name>
    <dbReference type="NCBI Taxonomy" id="35700"/>
    <lineage>
        <taxon>Bacteria</taxon>
        <taxon>Bacillati</taxon>
        <taxon>Bacillota</taxon>
        <taxon>Clostridia</taxon>
        <taxon>Eubacteriales</taxon>
        <taxon>Heliobacteriaceae</taxon>
        <taxon>Heliophilum</taxon>
    </lineage>
</organism>
<evidence type="ECO:0000313" key="1">
    <source>
        <dbReference type="EMBL" id="TCP64778.1"/>
    </source>
</evidence>
<dbReference type="RefSeq" id="WP_131918917.1">
    <property type="nucleotide sequence ID" value="NZ_JAOQNU010000008.1"/>
</dbReference>
<proteinExistence type="predicted"/>
<sequence>MLDAIKRAGLAAVEAGNPVAILFGTVTGVNPLEVNVEQRFTLTEDFLVVPERMIHYEVDLTHKHDYIDTPAGEKKTQTALSPLVIRKRLEVGENVLLMRVQGGQRYVILDRVVAT</sequence>